<dbReference type="KEGG" id="mtun:MTUNDRAET4_4254"/>
<protein>
    <submittedName>
        <fullName evidence="1">Uncharacterized protein</fullName>
    </submittedName>
</protein>
<dbReference type="EMBL" id="LR536450">
    <property type="protein sequence ID" value="VFU11135.1"/>
    <property type="molecule type" value="Genomic_DNA"/>
</dbReference>
<accession>A0A4U8Z788</accession>
<evidence type="ECO:0000313" key="2">
    <source>
        <dbReference type="Proteomes" id="UP000294360"/>
    </source>
</evidence>
<dbReference type="AlphaFoldDB" id="A0A4U8Z788"/>
<gene>
    <name evidence="1" type="ORF">MTUNDRAET4_4254</name>
</gene>
<dbReference type="Proteomes" id="UP000294360">
    <property type="component" value="Chromosome"/>
</dbReference>
<sequence length="77" mass="8320">MSFSATTPMLRQGFGVTGRLTIFLPIVQRSPRALVGPEARMAQNRRLTTSADRITAAPAHHAAMGRIITISGCLRSQ</sequence>
<organism evidence="1 2">
    <name type="scientific">Methylocella tundrae</name>
    <dbReference type="NCBI Taxonomy" id="227605"/>
    <lineage>
        <taxon>Bacteria</taxon>
        <taxon>Pseudomonadati</taxon>
        <taxon>Pseudomonadota</taxon>
        <taxon>Alphaproteobacteria</taxon>
        <taxon>Hyphomicrobiales</taxon>
        <taxon>Beijerinckiaceae</taxon>
        <taxon>Methylocella</taxon>
    </lineage>
</organism>
<evidence type="ECO:0000313" key="1">
    <source>
        <dbReference type="EMBL" id="VFU11135.1"/>
    </source>
</evidence>
<reference evidence="1 2" key="1">
    <citation type="submission" date="2019-03" db="EMBL/GenBank/DDBJ databases">
        <authorList>
            <person name="Kox A.R. M."/>
        </authorList>
    </citation>
    <scope>NUCLEOTIDE SEQUENCE [LARGE SCALE GENOMIC DNA]</scope>
    <source>
        <strain evidence="1">MTUNDRAET4 annotated genome</strain>
    </source>
</reference>
<name>A0A4U8Z788_METTU</name>
<proteinExistence type="predicted"/>